<protein>
    <recommendedName>
        <fullName evidence="5">Beta-ribofuranosylaminobenzene 5'-phosphate synthase</fullName>
        <shortName evidence="5">Beta-RFA-P synthase</shortName>
        <ecNumber evidence="5">2.4.2.54</ecNumber>
    </recommendedName>
</protein>
<evidence type="ECO:0000313" key="8">
    <source>
        <dbReference type="EMBL" id="HGQ35849.1"/>
    </source>
</evidence>
<evidence type="ECO:0000259" key="6">
    <source>
        <dbReference type="Pfam" id="PF00288"/>
    </source>
</evidence>
<dbReference type="EC" id="2.4.2.54" evidence="5"/>
<comment type="catalytic activity">
    <reaction evidence="5">
        <text>5-phospho-alpha-D-ribose 1-diphosphate + 4-hydroxybenzoate + H(+) = 4-(beta-D-ribofuranosyl)phenol 5'-phosphate + CO2 + diphosphate</text>
        <dbReference type="Rhea" id="RHEA:48556"/>
        <dbReference type="ChEBI" id="CHEBI:15378"/>
        <dbReference type="ChEBI" id="CHEBI:16526"/>
        <dbReference type="ChEBI" id="CHEBI:17879"/>
        <dbReference type="ChEBI" id="CHEBI:33019"/>
        <dbReference type="ChEBI" id="CHEBI:58017"/>
        <dbReference type="ChEBI" id="CHEBI:82767"/>
        <dbReference type="EC" id="2.4.2.54"/>
    </reaction>
</comment>
<organism evidence="9">
    <name type="scientific">Ignisphaera aggregans</name>
    <dbReference type="NCBI Taxonomy" id="334771"/>
    <lineage>
        <taxon>Archaea</taxon>
        <taxon>Thermoproteota</taxon>
        <taxon>Thermoprotei</taxon>
        <taxon>Desulfurococcales</taxon>
        <taxon>Desulfurococcaceae</taxon>
        <taxon>Ignisphaera</taxon>
    </lineage>
</organism>
<keyword evidence="1" id="KW-0028">Amino-acid biosynthesis</keyword>
<feature type="domain" description="GHMP kinase N-terminal" evidence="6">
    <location>
        <begin position="67"/>
        <end position="140"/>
    </location>
</feature>
<dbReference type="EMBL" id="DTBD01000014">
    <property type="protein sequence ID" value="HGQ64024.1"/>
    <property type="molecule type" value="Genomic_DNA"/>
</dbReference>
<keyword evidence="5" id="KW-0328">Glycosyltransferase</keyword>
<evidence type="ECO:0000256" key="2">
    <source>
        <dbReference type="ARBA" id="ARBA00022679"/>
    </source>
</evidence>
<keyword evidence="3" id="KW-0547">Nucleotide-binding</keyword>
<accession>A0A7C4JIU2</accession>
<comment type="pathway">
    <text evidence="5">Cofactor biosynthesis; 5,6,7,8-tetrahydromethanopterin biosynthesis.</text>
</comment>
<dbReference type="InterPro" id="IPR036554">
    <property type="entry name" value="GHMP_kinase_C_sf"/>
</dbReference>
<dbReference type="NCBIfam" id="TIGR00144">
    <property type="entry name" value="beta_RFAP_syn"/>
    <property type="match status" value="1"/>
</dbReference>
<evidence type="ECO:0000256" key="5">
    <source>
        <dbReference type="PIRNR" id="PIRNR004884"/>
    </source>
</evidence>
<dbReference type="InterPro" id="IPR020568">
    <property type="entry name" value="Ribosomal_Su5_D2-typ_SF"/>
</dbReference>
<evidence type="ECO:0000256" key="3">
    <source>
        <dbReference type="ARBA" id="ARBA00022741"/>
    </source>
</evidence>
<dbReference type="Pfam" id="PF00288">
    <property type="entry name" value="GHMP_kinases_N"/>
    <property type="match status" value="1"/>
</dbReference>
<sequence length="335" mass="37608">MGLERRYTCVESSARLHLGFYNFFEDNVAYGGLGVAIEEPRVRVCVRSSENFELVNRSGVDVSDIGEFVKERLGVEKVSISVDQAISRHIGLGSTTQISLSIAYAIAKHLNLGYTIRELAVLLGRGMDSGIGIAAFEYGGFVVDSGRRVVSGRVEKPKSMEDLPKIIFRSPLPIDWYFIVVVPRGIKGLDEKQERKAMDIPHQLPKELQYELYKLLLLNIIPSVLSKDVELFSKAITKLQLIVGTYFSRYQGGIFCCRESEEIVKTLQEHGAYGVGQSSWGPTVYGLVKSRVKALRILRKVTDKADELGLECDYYVVRARNKGAKVYYINQKEDH</sequence>
<comment type="function">
    <text evidence="5">Catalyzes the condensation of 4-aminobenzoate (pABA) with 5-phospho-alpha-D-ribose 1-diphosphate (PRPP) to produce beta-ribofuranosylaminobenzene 5'-phosphate (beta-RFA-P).</text>
</comment>
<evidence type="ECO:0000256" key="4">
    <source>
        <dbReference type="ARBA" id="ARBA00022840"/>
    </source>
</evidence>
<keyword evidence="4" id="KW-0067">ATP-binding</keyword>
<dbReference type="InterPro" id="IPR004422">
    <property type="entry name" value="RFAP_synthase"/>
</dbReference>
<dbReference type="GO" id="GO:0008652">
    <property type="term" value="P:amino acid biosynthetic process"/>
    <property type="evidence" value="ECO:0007669"/>
    <property type="project" value="UniProtKB-KW"/>
</dbReference>
<dbReference type="SUPFAM" id="SSF54211">
    <property type="entry name" value="Ribosomal protein S5 domain 2-like"/>
    <property type="match status" value="1"/>
</dbReference>
<dbReference type="GO" id="GO:0005524">
    <property type="term" value="F:ATP binding"/>
    <property type="evidence" value="ECO:0007669"/>
    <property type="project" value="UniProtKB-UniRule"/>
</dbReference>
<dbReference type="PANTHER" id="PTHR20861">
    <property type="entry name" value="HOMOSERINE/4-DIPHOSPHOCYTIDYL-2-C-METHYL-D-ERYTHRITOL KINASE"/>
    <property type="match status" value="1"/>
</dbReference>
<comment type="subunit">
    <text evidence="5">Homodimer.</text>
</comment>
<dbReference type="Gene3D" id="3.30.70.890">
    <property type="entry name" value="GHMP kinase, C-terminal domain"/>
    <property type="match status" value="1"/>
</dbReference>
<keyword evidence="2 5" id="KW-0808">Transferase</keyword>
<gene>
    <name evidence="9" type="ORF">ENU08_02115</name>
    <name evidence="8" type="ORF">ENU41_04120</name>
</gene>
<dbReference type="UniPathway" id="UPA00065"/>
<name>A0A7C4JIU2_9CREN</name>
<feature type="domain" description="GHMP kinase C-terminal" evidence="7">
    <location>
        <begin position="221"/>
        <end position="304"/>
    </location>
</feature>
<dbReference type="InterPro" id="IPR013750">
    <property type="entry name" value="GHMP_kinase_C_dom"/>
</dbReference>
<evidence type="ECO:0000313" key="9">
    <source>
        <dbReference type="EMBL" id="HGQ64024.1"/>
    </source>
</evidence>
<dbReference type="InterPro" id="IPR006204">
    <property type="entry name" value="GHMP_kinase_N_dom"/>
</dbReference>
<comment type="similarity">
    <text evidence="5">Belongs to the beta-RFA-P synthase family.</text>
</comment>
<proteinExistence type="inferred from homology"/>
<dbReference type="EMBL" id="DTCK01000023">
    <property type="protein sequence ID" value="HGQ35849.1"/>
    <property type="molecule type" value="Genomic_DNA"/>
</dbReference>
<dbReference type="GO" id="GO:0043793">
    <property type="term" value="F:beta-ribofuranosylaminobenzene 5'-phosphate synthase activity"/>
    <property type="evidence" value="ECO:0007669"/>
    <property type="project" value="UniProtKB-EC"/>
</dbReference>
<dbReference type="AlphaFoldDB" id="A0A7C4JIU2"/>
<dbReference type="PIRSF" id="PIRSF004884">
    <property type="entry name" value="Sugar_kin_arch"/>
    <property type="match status" value="1"/>
</dbReference>
<dbReference type="Pfam" id="PF08544">
    <property type="entry name" value="GHMP_kinases_C"/>
    <property type="match status" value="1"/>
</dbReference>
<comment type="caution">
    <text evidence="9">The sequence shown here is derived from an EMBL/GenBank/DDBJ whole genome shotgun (WGS) entry which is preliminary data.</text>
</comment>
<evidence type="ECO:0000259" key="7">
    <source>
        <dbReference type="Pfam" id="PF08544"/>
    </source>
</evidence>
<reference evidence="9" key="1">
    <citation type="journal article" date="2020" name="mSystems">
        <title>Genome- and Community-Level Interaction Insights into Carbon Utilization and Element Cycling Functions of Hydrothermarchaeota in Hydrothermal Sediment.</title>
        <authorList>
            <person name="Zhou Z."/>
            <person name="Liu Y."/>
            <person name="Xu W."/>
            <person name="Pan J."/>
            <person name="Luo Z.H."/>
            <person name="Li M."/>
        </authorList>
    </citation>
    <scope>NUCLEOTIDE SEQUENCE [LARGE SCALE GENOMIC DNA]</scope>
    <source>
        <strain evidence="9">SpSt-637</strain>
        <strain evidence="8">SpSt-667</strain>
    </source>
</reference>
<dbReference type="PANTHER" id="PTHR20861:SF6">
    <property type="entry name" value="BETA-RIBOFURANOSYLPHENOL 5'-PHOSPHATE SYNTHASE"/>
    <property type="match status" value="1"/>
</dbReference>
<evidence type="ECO:0000256" key="1">
    <source>
        <dbReference type="ARBA" id="ARBA00022605"/>
    </source>
</evidence>